<evidence type="ECO:0000256" key="3">
    <source>
        <dbReference type="ARBA" id="ARBA00022723"/>
    </source>
</evidence>
<evidence type="ECO:0000256" key="2">
    <source>
        <dbReference type="ARBA" id="ARBA00022714"/>
    </source>
</evidence>
<dbReference type="Pfam" id="PF04324">
    <property type="entry name" value="Fer2_BFD"/>
    <property type="match status" value="1"/>
</dbReference>
<evidence type="ECO:0000313" key="11">
    <source>
        <dbReference type="EMBL" id="MDN2483609.1"/>
    </source>
</evidence>
<dbReference type="InterPro" id="IPR007419">
    <property type="entry name" value="BFD-like_2Fe2S-bd_dom"/>
</dbReference>
<dbReference type="Proteomes" id="UP001169719">
    <property type="component" value="Unassembled WGS sequence"/>
</dbReference>
<evidence type="ECO:0000256" key="9">
    <source>
        <dbReference type="ARBA" id="ARBA00046332"/>
    </source>
</evidence>
<comment type="similarity">
    <text evidence="9">Belongs to the Bfd family.</text>
</comment>
<proteinExistence type="inferred from homology"/>
<feature type="domain" description="BFD-like [2Fe-2S]-binding" evidence="10">
    <location>
        <begin position="2"/>
        <end position="50"/>
    </location>
</feature>
<gene>
    <name evidence="11" type="ORF">QWJ08_19875</name>
</gene>
<keyword evidence="5" id="KW-0408">Iron</keyword>
<protein>
    <recommendedName>
        <fullName evidence="8">Bacterioferritin-associated ferredoxin</fullName>
    </recommendedName>
</protein>
<keyword evidence="1" id="KW-0813">Transport</keyword>
<accession>A0ABT7Y6D8</accession>
<evidence type="ECO:0000256" key="4">
    <source>
        <dbReference type="ARBA" id="ARBA00022982"/>
    </source>
</evidence>
<keyword evidence="2" id="KW-0001">2Fe-2S</keyword>
<keyword evidence="6" id="KW-0411">Iron-sulfur</keyword>
<evidence type="ECO:0000256" key="1">
    <source>
        <dbReference type="ARBA" id="ARBA00022448"/>
    </source>
</evidence>
<dbReference type="InterPro" id="IPR052371">
    <property type="entry name" value="BFD-associated_ferredoxin"/>
</dbReference>
<dbReference type="PANTHER" id="PTHR37424">
    <property type="entry name" value="BACTERIOFERRITIN-ASSOCIATED FERREDOXIN"/>
    <property type="match status" value="1"/>
</dbReference>
<keyword evidence="4" id="KW-0249">Electron transport</keyword>
<reference evidence="11" key="1">
    <citation type="submission" date="2024-05" db="EMBL/GenBank/DDBJ databases">
        <title>Genome Sequences of Four Agar- Degrading Marine Bacteria.</title>
        <authorList>
            <person name="Phillips E.K."/>
            <person name="Shaffer J.C."/>
            <person name="Henson M.W."/>
            <person name="Temperton B."/>
            <person name="Thrash C.J."/>
            <person name="Martin M.O."/>
        </authorList>
    </citation>
    <scope>NUCLEOTIDE SEQUENCE</scope>
    <source>
        <strain evidence="11">EKP203</strain>
    </source>
</reference>
<name>A0ABT7Y6D8_9VIBR</name>
<evidence type="ECO:0000256" key="8">
    <source>
        <dbReference type="ARBA" id="ARBA00039386"/>
    </source>
</evidence>
<evidence type="ECO:0000259" key="10">
    <source>
        <dbReference type="Pfam" id="PF04324"/>
    </source>
</evidence>
<dbReference type="EMBL" id="JAUEOZ010000002">
    <property type="protein sequence ID" value="MDN2483609.1"/>
    <property type="molecule type" value="Genomic_DNA"/>
</dbReference>
<dbReference type="InterPro" id="IPR041854">
    <property type="entry name" value="BFD-like_2Fe2S-bd_dom_sf"/>
</dbReference>
<evidence type="ECO:0000256" key="6">
    <source>
        <dbReference type="ARBA" id="ARBA00023014"/>
    </source>
</evidence>
<dbReference type="PANTHER" id="PTHR37424:SF1">
    <property type="entry name" value="BACTERIOFERRITIN-ASSOCIATED FERREDOXIN"/>
    <property type="match status" value="1"/>
</dbReference>
<evidence type="ECO:0000256" key="5">
    <source>
        <dbReference type="ARBA" id="ARBA00023004"/>
    </source>
</evidence>
<dbReference type="RefSeq" id="WP_264876797.1">
    <property type="nucleotide sequence ID" value="NZ_BLAT01000003.1"/>
</dbReference>
<keyword evidence="3" id="KW-0479">Metal-binding</keyword>
<evidence type="ECO:0000256" key="7">
    <source>
        <dbReference type="ARBA" id="ARBA00034078"/>
    </source>
</evidence>
<dbReference type="Gene3D" id="1.10.10.1100">
    <property type="entry name" value="BFD-like [2Fe-2S]-binding domain"/>
    <property type="match status" value="1"/>
</dbReference>
<evidence type="ECO:0000313" key="12">
    <source>
        <dbReference type="Proteomes" id="UP001169719"/>
    </source>
</evidence>
<keyword evidence="12" id="KW-1185">Reference proteome</keyword>
<organism evidence="11 12">
    <name type="scientific">Vibrio agarivorans</name>
    <dbReference type="NCBI Taxonomy" id="153622"/>
    <lineage>
        <taxon>Bacteria</taxon>
        <taxon>Pseudomonadati</taxon>
        <taxon>Pseudomonadota</taxon>
        <taxon>Gammaproteobacteria</taxon>
        <taxon>Vibrionales</taxon>
        <taxon>Vibrionaceae</taxon>
        <taxon>Vibrio</taxon>
    </lineage>
</organism>
<sequence>MYVCLCHGISDKKIKKLVIEEGVQDMRTIRKCTSLGSQCGKCVKQAKEIVYESQQQLFKQAC</sequence>
<comment type="caution">
    <text evidence="11">The sequence shown here is derived from an EMBL/GenBank/DDBJ whole genome shotgun (WGS) entry which is preliminary data.</text>
</comment>
<comment type="cofactor">
    <cofactor evidence="7">
        <name>[2Fe-2S] cluster</name>
        <dbReference type="ChEBI" id="CHEBI:190135"/>
    </cofactor>
</comment>